<proteinExistence type="predicted"/>
<comment type="caution">
    <text evidence="16">The sequence shown here is derived from an EMBL/GenBank/DDBJ whole genome shotgun (WGS) entry which is preliminary data.</text>
</comment>
<dbReference type="Gene3D" id="3.30.565.10">
    <property type="entry name" value="Histidine kinase-like ATPase, C-terminal domain"/>
    <property type="match status" value="1"/>
</dbReference>
<evidence type="ECO:0000256" key="8">
    <source>
        <dbReference type="ARBA" id="ARBA00022741"/>
    </source>
</evidence>
<reference evidence="16 17" key="1">
    <citation type="submission" date="2019-05" db="EMBL/GenBank/DDBJ databases">
        <title>We sequenced the genome of Paenibacillus hemerocallicola KCTC 33185 for further insight into its adaptation and study the phylogeny of Paenibacillus.</title>
        <authorList>
            <person name="Narsing Rao M.P."/>
        </authorList>
    </citation>
    <scope>NUCLEOTIDE SEQUENCE [LARGE SCALE GENOMIC DNA]</scope>
    <source>
        <strain evidence="16 17">KCTC 33185</strain>
    </source>
</reference>
<accession>A0A5C4T6J7</accession>
<keyword evidence="6" id="KW-0808">Transferase</keyword>
<evidence type="ECO:0000313" key="17">
    <source>
        <dbReference type="Proteomes" id="UP000307943"/>
    </source>
</evidence>
<evidence type="ECO:0000256" key="14">
    <source>
        <dbReference type="SAM" id="Phobius"/>
    </source>
</evidence>
<dbReference type="GO" id="GO:0005886">
    <property type="term" value="C:plasma membrane"/>
    <property type="evidence" value="ECO:0007669"/>
    <property type="project" value="UniProtKB-SubCell"/>
</dbReference>
<dbReference type="Pfam" id="PF02518">
    <property type="entry name" value="HATPase_c"/>
    <property type="match status" value="1"/>
</dbReference>
<dbReference type="SUPFAM" id="SSF55874">
    <property type="entry name" value="ATPase domain of HSP90 chaperone/DNA topoisomerase II/histidine kinase"/>
    <property type="match status" value="1"/>
</dbReference>
<evidence type="ECO:0000256" key="13">
    <source>
        <dbReference type="ARBA" id="ARBA00023136"/>
    </source>
</evidence>
<dbReference type="OrthoDB" id="9815750at2"/>
<dbReference type="SUPFAM" id="SSF47384">
    <property type="entry name" value="Homodimeric domain of signal transducing histidine kinase"/>
    <property type="match status" value="1"/>
</dbReference>
<dbReference type="InterPro" id="IPR036890">
    <property type="entry name" value="HATPase_C_sf"/>
</dbReference>
<dbReference type="InterPro" id="IPR004358">
    <property type="entry name" value="Sig_transdc_His_kin-like_C"/>
</dbReference>
<sequence>MCRSGCGLVHSPPDVKSSCRYRLHTWFVSGTIPFWQIIPLLERVFCSCLYIFVSDGRQPRYGEDRGDELRIRPFPKSDRRSVSKRLGRLTFSYLLYGHSCYNKLCVYSLSRGRSMLAYLKDFLLNLFFILFPIVFYPHLLKIERKPFVFNLLVFLLFSVTLICTMSFPVEINGMIFDFRIIPLIVGSILGGIYVTIFLFIDLIVYRYLQGAPNPLMYSFSVIPSVLLLLYYLKYCKPSTVYQKIVSAVGVGFLARLLILITYYLATNNIVSLFTNNFASTLFLIVIQSICCGLYIWAAEYFRANFYIQQQLQHSEKIKIISDIAASVAHEIRNPLTSVRGFIQLLGSGDLNQEKKTYYQKICLEELDRAQKIISDYLSLAKPDPENNEIIELEQELQYASNILNSYANYQNIEINITIKDRDLFIYGDKFKLRQAIINIGKNAIEAMTEDGLLELELVKLKKSAVLIVKDNGIGMSLEQINRLGTPYYSTKDKGTGLGTMVSFSIIRKMQGTIEVHSEKWKGTTFTIAFPLHGDH</sequence>
<evidence type="ECO:0000256" key="10">
    <source>
        <dbReference type="ARBA" id="ARBA00022840"/>
    </source>
</evidence>
<dbReference type="InterPro" id="IPR005467">
    <property type="entry name" value="His_kinase_dom"/>
</dbReference>
<keyword evidence="11 14" id="KW-1133">Transmembrane helix</keyword>
<evidence type="ECO:0000256" key="1">
    <source>
        <dbReference type="ARBA" id="ARBA00000085"/>
    </source>
</evidence>
<dbReference type="InterPro" id="IPR003594">
    <property type="entry name" value="HATPase_dom"/>
</dbReference>
<dbReference type="Pfam" id="PF07694">
    <property type="entry name" value="5TM-5TMR_LYT"/>
    <property type="match status" value="1"/>
</dbReference>
<name>A0A5C4T6J7_9BACL</name>
<keyword evidence="17" id="KW-1185">Reference proteome</keyword>
<organism evidence="16 17">
    <name type="scientific">Paenibacillus hemerocallicola</name>
    <dbReference type="NCBI Taxonomy" id="1172614"/>
    <lineage>
        <taxon>Bacteria</taxon>
        <taxon>Bacillati</taxon>
        <taxon>Bacillota</taxon>
        <taxon>Bacilli</taxon>
        <taxon>Bacillales</taxon>
        <taxon>Paenibacillaceae</taxon>
        <taxon>Paenibacillus</taxon>
    </lineage>
</organism>
<evidence type="ECO:0000256" key="2">
    <source>
        <dbReference type="ARBA" id="ARBA00004651"/>
    </source>
</evidence>
<evidence type="ECO:0000256" key="5">
    <source>
        <dbReference type="ARBA" id="ARBA00022553"/>
    </source>
</evidence>
<evidence type="ECO:0000313" key="16">
    <source>
        <dbReference type="EMBL" id="TNJ63849.1"/>
    </source>
</evidence>
<keyword evidence="8" id="KW-0547">Nucleotide-binding</keyword>
<comment type="catalytic activity">
    <reaction evidence="1">
        <text>ATP + protein L-histidine = ADP + protein N-phospho-L-histidine.</text>
        <dbReference type="EC" id="2.7.13.3"/>
    </reaction>
</comment>
<evidence type="ECO:0000256" key="4">
    <source>
        <dbReference type="ARBA" id="ARBA00022475"/>
    </source>
</evidence>
<evidence type="ECO:0000259" key="15">
    <source>
        <dbReference type="PROSITE" id="PS50109"/>
    </source>
</evidence>
<dbReference type="InterPro" id="IPR036097">
    <property type="entry name" value="HisK_dim/P_sf"/>
</dbReference>
<feature type="transmembrane region" description="Helical" evidence="14">
    <location>
        <begin position="277"/>
        <end position="297"/>
    </location>
</feature>
<keyword evidence="12" id="KW-0902">Two-component regulatory system</keyword>
<evidence type="ECO:0000256" key="12">
    <source>
        <dbReference type="ARBA" id="ARBA00023012"/>
    </source>
</evidence>
<protein>
    <recommendedName>
        <fullName evidence="3">histidine kinase</fullName>
        <ecNumber evidence="3">2.7.13.3</ecNumber>
    </recommendedName>
</protein>
<feature type="transmembrane region" description="Helical" evidence="14">
    <location>
        <begin position="244"/>
        <end position="265"/>
    </location>
</feature>
<keyword evidence="10" id="KW-0067">ATP-binding</keyword>
<feature type="transmembrane region" description="Helical" evidence="14">
    <location>
        <begin position="214"/>
        <end position="232"/>
    </location>
</feature>
<dbReference type="GO" id="GO:0005524">
    <property type="term" value="F:ATP binding"/>
    <property type="evidence" value="ECO:0007669"/>
    <property type="project" value="UniProtKB-KW"/>
</dbReference>
<dbReference type="EC" id="2.7.13.3" evidence="3"/>
<evidence type="ECO:0000256" key="6">
    <source>
        <dbReference type="ARBA" id="ARBA00022679"/>
    </source>
</evidence>
<dbReference type="SMART" id="SM00388">
    <property type="entry name" value="HisKA"/>
    <property type="match status" value="1"/>
</dbReference>
<keyword evidence="9" id="KW-0418">Kinase</keyword>
<gene>
    <name evidence="16" type="ORF">FE784_23535</name>
</gene>
<keyword evidence="4" id="KW-1003">Cell membrane</keyword>
<dbReference type="Gene3D" id="1.10.287.130">
    <property type="match status" value="1"/>
</dbReference>
<dbReference type="PANTHER" id="PTHR43065:SF46">
    <property type="entry name" value="C4-DICARBOXYLATE TRANSPORT SENSOR PROTEIN DCTB"/>
    <property type="match status" value="1"/>
</dbReference>
<dbReference type="CDD" id="cd00082">
    <property type="entry name" value="HisKA"/>
    <property type="match status" value="1"/>
</dbReference>
<dbReference type="Pfam" id="PF00512">
    <property type="entry name" value="HisKA"/>
    <property type="match status" value="1"/>
</dbReference>
<evidence type="ECO:0000256" key="9">
    <source>
        <dbReference type="ARBA" id="ARBA00022777"/>
    </source>
</evidence>
<dbReference type="AlphaFoldDB" id="A0A5C4T6J7"/>
<dbReference type="InterPro" id="IPR011620">
    <property type="entry name" value="Sig_transdc_His_kinase_LytS_TM"/>
</dbReference>
<dbReference type="EMBL" id="VDCQ01000037">
    <property type="protein sequence ID" value="TNJ63849.1"/>
    <property type="molecule type" value="Genomic_DNA"/>
</dbReference>
<dbReference type="InterPro" id="IPR003661">
    <property type="entry name" value="HisK_dim/P_dom"/>
</dbReference>
<feature type="transmembrane region" description="Helical" evidence="14">
    <location>
        <begin position="147"/>
        <end position="169"/>
    </location>
</feature>
<evidence type="ECO:0000256" key="11">
    <source>
        <dbReference type="ARBA" id="ARBA00022989"/>
    </source>
</evidence>
<keyword evidence="13 14" id="KW-0472">Membrane</keyword>
<dbReference type="Proteomes" id="UP000307943">
    <property type="component" value="Unassembled WGS sequence"/>
</dbReference>
<dbReference type="PRINTS" id="PR00344">
    <property type="entry name" value="BCTRLSENSOR"/>
</dbReference>
<feature type="transmembrane region" description="Helical" evidence="14">
    <location>
        <begin position="181"/>
        <end position="208"/>
    </location>
</feature>
<dbReference type="PANTHER" id="PTHR43065">
    <property type="entry name" value="SENSOR HISTIDINE KINASE"/>
    <property type="match status" value="1"/>
</dbReference>
<keyword evidence="5" id="KW-0597">Phosphoprotein</keyword>
<evidence type="ECO:0000256" key="7">
    <source>
        <dbReference type="ARBA" id="ARBA00022692"/>
    </source>
</evidence>
<dbReference type="SMART" id="SM00387">
    <property type="entry name" value="HATPase_c"/>
    <property type="match status" value="1"/>
</dbReference>
<comment type="subcellular location">
    <subcellularLocation>
        <location evidence="2">Cell membrane</location>
        <topology evidence="2">Multi-pass membrane protein</topology>
    </subcellularLocation>
</comment>
<dbReference type="GO" id="GO:0000155">
    <property type="term" value="F:phosphorelay sensor kinase activity"/>
    <property type="evidence" value="ECO:0007669"/>
    <property type="project" value="InterPro"/>
</dbReference>
<feature type="transmembrane region" description="Helical" evidence="14">
    <location>
        <begin position="117"/>
        <end position="135"/>
    </location>
</feature>
<dbReference type="GO" id="GO:0071555">
    <property type="term" value="P:cell wall organization"/>
    <property type="evidence" value="ECO:0007669"/>
    <property type="project" value="InterPro"/>
</dbReference>
<dbReference type="PROSITE" id="PS50109">
    <property type="entry name" value="HIS_KIN"/>
    <property type="match status" value="1"/>
</dbReference>
<feature type="domain" description="Histidine kinase" evidence="15">
    <location>
        <begin position="326"/>
        <end position="533"/>
    </location>
</feature>
<keyword evidence="7 14" id="KW-0812">Transmembrane</keyword>
<evidence type="ECO:0000256" key="3">
    <source>
        <dbReference type="ARBA" id="ARBA00012438"/>
    </source>
</evidence>